<dbReference type="PROSITE" id="PS50931">
    <property type="entry name" value="HTH_LYSR"/>
    <property type="match status" value="1"/>
</dbReference>
<dbReference type="STRING" id="1237896.T0JV19"/>
<feature type="domain" description="HTH lysR-type" evidence="1">
    <location>
        <begin position="1"/>
        <end position="29"/>
    </location>
</feature>
<dbReference type="SUPFAM" id="SSF46785">
    <property type="entry name" value="Winged helix' DNA-binding domain"/>
    <property type="match status" value="1"/>
</dbReference>
<proteinExistence type="predicted"/>
<dbReference type="Proteomes" id="UP000015530">
    <property type="component" value="Unassembled WGS sequence"/>
</dbReference>
<dbReference type="GO" id="GO:0003700">
    <property type="term" value="F:DNA-binding transcription factor activity"/>
    <property type="evidence" value="ECO:0007669"/>
    <property type="project" value="InterPro"/>
</dbReference>
<dbReference type="InterPro" id="IPR036388">
    <property type="entry name" value="WH-like_DNA-bd_sf"/>
</dbReference>
<sequence>MRKASERLFVSQPALSQRLQTIEKEWGEQIIQFAKEVTVEQDRVRERIDELEGDIHGTLKLAVASIIGQHWLPKGVKNVKCSKACMKTTCT</sequence>
<accession>T0JV19</accession>
<name>T0JV19_COLGC</name>
<reference evidence="3" key="1">
    <citation type="journal article" date="2013" name="Mol. Plant Microbe Interact.">
        <title>Global aspects of pacC regulation of pathogenicity genes in Colletotrichum gloeosporioides as revealed by transcriptome analysis.</title>
        <authorList>
            <person name="Alkan N."/>
            <person name="Meng X."/>
            <person name="Friedlander G."/>
            <person name="Reuveni E."/>
            <person name="Sukno S."/>
            <person name="Sherman A."/>
            <person name="Thon M."/>
            <person name="Fluhr R."/>
            <person name="Prusky D."/>
        </authorList>
    </citation>
    <scope>NUCLEOTIDE SEQUENCE [LARGE SCALE GENOMIC DNA]</scope>
    <source>
        <strain evidence="3">Cg-14</strain>
    </source>
</reference>
<comment type="caution">
    <text evidence="2">The sequence shown here is derived from an EMBL/GenBank/DDBJ whole genome shotgun (WGS) entry which is preliminary data.</text>
</comment>
<protein>
    <recommendedName>
        <fullName evidence="1">HTH lysR-type domain-containing protein</fullName>
    </recommendedName>
</protein>
<dbReference type="AlphaFoldDB" id="T0JV19"/>
<dbReference type="Pfam" id="PF00126">
    <property type="entry name" value="HTH_1"/>
    <property type="match status" value="1"/>
</dbReference>
<dbReference type="InterPro" id="IPR000847">
    <property type="entry name" value="LysR_HTH_N"/>
</dbReference>
<evidence type="ECO:0000313" key="2">
    <source>
        <dbReference type="EMBL" id="EQB46847.1"/>
    </source>
</evidence>
<dbReference type="HOGENOM" id="CLU_2426882_0_0_1"/>
<dbReference type="InterPro" id="IPR036390">
    <property type="entry name" value="WH_DNA-bd_sf"/>
</dbReference>
<organism evidence="2 3">
    <name type="scientific">Colletotrichum gloeosporioides (strain Cg-14)</name>
    <name type="common">Anthracnose fungus</name>
    <name type="synonym">Glomerella cingulata</name>
    <dbReference type="NCBI Taxonomy" id="1237896"/>
    <lineage>
        <taxon>Eukaryota</taxon>
        <taxon>Fungi</taxon>
        <taxon>Dikarya</taxon>
        <taxon>Ascomycota</taxon>
        <taxon>Pezizomycotina</taxon>
        <taxon>Sordariomycetes</taxon>
        <taxon>Hypocreomycetidae</taxon>
        <taxon>Glomerellales</taxon>
        <taxon>Glomerellaceae</taxon>
        <taxon>Colletotrichum</taxon>
        <taxon>Colletotrichum gloeosporioides species complex</taxon>
    </lineage>
</organism>
<evidence type="ECO:0000313" key="3">
    <source>
        <dbReference type="Proteomes" id="UP000015530"/>
    </source>
</evidence>
<dbReference type="EMBL" id="AMYD01003231">
    <property type="protein sequence ID" value="EQB46847.1"/>
    <property type="molecule type" value="Genomic_DNA"/>
</dbReference>
<dbReference type="Gene3D" id="1.10.10.10">
    <property type="entry name" value="Winged helix-like DNA-binding domain superfamily/Winged helix DNA-binding domain"/>
    <property type="match status" value="1"/>
</dbReference>
<evidence type="ECO:0000259" key="1">
    <source>
        <dbReference type="PROSITE" id="PS50931"/>
    </source>
</evidence>
<gene>
    <name evidence="2" type="ORF">CGLO_14078</name>
</gene>